<reference evidence="1" key="1">
    <citation type="submission" date="2018-06" db="EMBL/GenBank/DDBJ databases">
        <authorList>
            <person name="Zhirakovskaya E."/>
        </authorList>
    </citation>
    <scope>NUCLEOTIDE SEQUENCE</scope>
</reference>
<accession>A0A3B1BZQ8</accession>
<evidence type="ECO:0008006" key="2">
    <source>
        <dbReference type="Google" id="ProtNLM"/>
    </source>
</evidence>
<evidence type="ECO:0000313" key="1">
    <source>
        <dbReference type="EMBL" id="VAX11915.1"/>
    </source>
</evidence>
<organism evidence="1">
    <name type="scientific">hydrothermal vent metagenome</name>
    <dbReference type="NCBI Taxonomy" id="652676"/>
    <lineage>
        <taxon>unclassified sequences</taxon>
        <taxon>metagenomes</taxon>
        <taxon>ecological metagenomes</taxon>
    </lineage>
</organism>
<dbReference type="AlphaFoldDB" id="A0A3B1BZQ8"/>
<sequence>MTDEDLKPELLMITELGGYPDFSSIYQRAGFKTVQIHSVRKAIRELKKLRPAVIVAEFNYQSDFRDRTSSLESLMAVLQKMPGTETIIFFEKEFEHQLQRLTVRFPAHICLPFPIETQKLETAVAELAAQLQN</sequence>
<name>A0A3B1BZQ8_9ZZZZ</name>
<gene>
    <name evidence="1" type="ORF">MNBD_GAMMA24-2440</name>
</gene>
<proteinExistence type="predicted"/>
<dbReference type="EMBL" id="UOFZ01000006">
    <property type="protein sequence ID" value="VAX11915.1"/>
    <property type="molecule type" value="Genomic_DNA"/>
</dbReference>
<protein>
    <recommendedName>
        <fullName evidence="2">Response regulatory domain-containing protein</fullName>
    </recommendedName>
</protein>